<organism evidence="2 3">
    <name type="scientific">Leishmania orientalis</name>
    <dbReference type="NCBI Taxonomy" id="2249476"/>
    <lineage>
        <taxon>Eukaryota</taxon>
        <taxon>Discoba</taxon>
        <taxon>Euglenozoa</taxon>
        <taxon>Kinetoplastea</taxon>
        <taxon>Metakinetoplastina</taxon>
        <taxon>Trypanosomatida</taxon>
        <taxon>Trypanosomatidae</taxon>
        <taxon>Leishmaniinae</taxon>
        <taxon>Leishmania</taxon>
    </lineage>
</organism>
<proteinExistence type="predicted"/>
<name>A0A836H6U5_9TRYP</name>
<evidence type="ECO:0008006" key="4">
    <source>
        <dbReference type="Google" id="ProtNLM"/>
    </source>
</evidence>
<dbReference type="GeneID" id="92362222"/>
<dbReference type="InterPro" id="IPR011990">
    <property type="entry name" value="TPR-like_helical_dom_sf"/>
</dbReference>
<dbReference type="EMBL" id="JAFHLR010000007">
    <property type="protein sequence ID" value="KAG5486899.1"/>
    <property type="molecule type" value="Genomic_DNA"/>
</dbReference>
<keyword evidence="3" id="KW-1185">Reference proteome</keyword>
<gene>
    <name evidence="2" type="ORF">LSCM4_06367</name>
</gene>
<dbReference type="SUPFAM" id="SSF81901">
    <property type="entry name" value="HCP-like"/>
    <property type="match status" value="1"/>
</dbReference>
<dbReference type="InterPro" id="IPR050767">
    <property type="entry name" value="Sel1_AlgK"/>
</dbReference>
<accession>A0A836H6U5</accession>
<dbReference type="Gene3D" id="1.25.40.10">
    <property type="entry name" value="Tetratricopeptide repeat domain"/>
    <property type="match status" value="1"/>
</dbReference>
<dbReference type="SMR" id="A0A836H6U5"/>
<evidence type="ECO:0000256" key="1">
    <source>
        <dbReference type="SAM" id="MobiDB-lite"/>
    </source>
</evidence>
<dbReference type="PANTHER" id="PTHR11102:SF160">
    <property type="entry name" value="ERAD-ASSOCIATED E3 UBIQUITIN-PROTEIN LIGASE COMPONENT HRD3"/>
    <property type="match status" value="1"/>
</dbReference>
<reference evidence="3" key="1">
    <citation type="journal article" date="2021" name="Microbiol. Resour. Announc.">
        <title>LGAAP: Leishmaniinae Genome Assembly and Annotation Pipeline.</title>
        <authorList>
            <person name="Almutairi H."/>
            <person name="Urbaniak M.D."/>
            <person name="Bates M.D."/>
            <person name="Jariyapan N."/>
            <person name="Kwakye-Nuako G."/>
            <person name="Thomaz-Soccol V."/>
            <person name="Al-Salem W.S."/>
            <person name="Dillon R.J."/>
            <person name="Bates P.A."/>
            <person name="Gatherer D."/>
        </authorList>
    </citation>
    <scope>NUCLEOTIDE SEQUENCE [LARGE SCALE GENOMIC DNA]</scope>
</reference>
<comment type="caution">
    <text evidence="2">The sequence shown here is derived from an EMBL/GenBank/DDBJ whole genome shotgun (WGS) entry which is preliminary data.</text>
</comment>
<reference evidence="3" key="2">
    <citation type="journal article" date="2021" name="Sci. Data">
        <title>Chromosome-scale genome sequencing, assembly and annotation of six genomes from subfamily Leishmaniinae.</title>
        <authorList>
            <person name="Almutairi H."/>
            <person name="Urbaniak M.D."/>
            <person name="Bates M.D."/>
            <person name="Jariyapan N."/>
            <person name="Kwakye-Nuako G."/>
            <person name="Thomaz Soccol V."/>
            <person name="Al-Salem W.S."/>
            <person name="Dillon R.J."/>
            <person name="Bates P.A."/>
            <person name="Gatherer D."/>
        </authorList>
    </citation>
    <scope>NUCLEOTIDE SEQUENCE [LARGE SCALE GENOMIC DNA]</scope>
</reference>
<feature type="region of interest" description="Disordered" evidence="1">
    <location>
        <begin position="82"/>
        <end position="112"/>
    </location>
</feature>
<dbReference type="RefSeq" id="XP_067065693.1">
    <property type="nucleotide sequence ID" value="XM_067208288.1"/>
</dbReference>
<evidence type="ECO:0000313" key="3">
    <source>
        <dbReference type="Proteomes" id="UP000674143"/>
    </source>
</evidence>
<protein>
    <recommendedName>
        <fullName evidence="4">Sel1 repeat family protein</fullName>
    </recommendedName>
</protein>
<feature type="region of interest" description="Disordered" evidence="1">
    <location>
        <begin position="1"/>
        <end position="44"/>
    </location>
</feature>
<dbReference type="Proteomes" id="UP000674143">
    <property type="component" value="Unassembled WGS sequence"/>
</dbReference>
<dbReference type="KEGG" id="loi:92362222"/>
<dbReference type="AlphaFoldDB" id="A0A836H6U5"/>
<evidence type="ECO:0000313" key="2">
    <source>
        <dbReference type="EMBL" id="KAG5486899.1"/>
    </source>
</evidence>
<dbReference type="PANTHER" id="PTHR11102">
    <property type="entry name" value="SEL-1-LIKE PROTEIN"/>
    <property type="match status" value="1"/>
</dbReference>
<sequence length="432" mass="44906">MPPPRDVNFGIYDKRRPATSPTRRGGRGRRASHLQPLPGDMMTAASETGRSFKRLRAAPLTSTTSSSAPSCSPFPPSSAQCPAGTFGGAQAASSIPRRGGAAPPTTTRSSTGSVAAASAAALLCENEQHRGCPPPSCACSASSLSVVEDRVRCLVHPVGAASLLPAPLQGVLANVLRILQQERAQLKGQRPCRRHARPIGTGADADVTECIVHAAQAPSLVAAADIFSAFVSAHPTEGPALLSSPVVLVGAALAELVILDGVASRVIPAPQLLSFLDAAIAVGHLGAMHTVAVCLREGTAGLQRDAASSETWMRCAAAAGYLPAMQELGETYERGAPAPSKLAVEGGEGASDWGEAMRWYRRAAEAGYPPSQLNLGKLLLMAAEHAEREGIASAPQVAYLFTEAKRWLQACAATGLEEAVRLRKRVETQVGR</sequence>